<accession>A0A074ZFX3</accession>
<protein>
    <submittedName>
        <fullName evidence="1">Uncharacterized protein</fullName>
    </submittedName>
</protein>
<reference evidence="1 2" key="1">
    <citation type="submission" date="2013-11" db="EMBL/GenBank/DDBJ databases">
        <title>Opisthorchis viverrini - life in the bile duct.</title>
        <authorList>
            <person name="Young N.D."/>
            <person name="Nagarajan N."/>
            <person name="Lin S.J."/>
            <person name="Korhonen P.K."/>
            <person name="Jex A.R."/>
            <person name="Hall R.S."/>
            <person name="Safavi-Hemami H."/>
            <person name="Kaewkong W."/>
            <person name="Bertrand D."/>
            <person name="Gao S."/>
            <person name="Seet Q."/>
            <person name="Wongkham S."/>
            <person name="Teh B.T."/>
            <person name="Wongkham C."/>
            <person name="Intapan P.M."/>
            <person name="Maleewong W."/>
            <person name="Yang X."/>
            <person name="Hu M."/>
            <person name="Wang Z."/>
            <person name="Hofmann A."/>
            <person name="Sternberg P.W."/>
            <person name="Tan P."/>
            <person name="Wang J."/>
            <person name="Gasser R.B."/>
        </authorList>
    </citation>
    <scope>NUCLEOTIDE SEQUENCE [LARGE SCALE GENOMIC DNA]</scope>
</reference>
<gene>
    <name evidence="1" type="ORF">T265_07819</name>
</gene>
<dbReference type="EMBL" id="KL596806">
    <property type="protein sequence ID" value="KER24552.1"/>
    <property type="molecule type" value="Genomic_DNA"/>
</dbReference>
<dbReference type="AlphaFoldDB" id="A0A074ZFX3"/>
<evidence type="ECO:0000313" key="1">
    <source>
        <dbReference type="EMBL" id="KER24552.1"/>
    </source>
</evidence>
<sequence>MQRFTALYQTQTARVSVDQGQTTHPRRSLLPKPDRVRLGDLAVSQPSCLLRVAWQLGTEGVLQLNDFFNPNTNNDLQLKFHSVTPFRCLAAMPPKGARGLG</sequence>
<dbReference type="GeneID" id="20321998"/>
<dbReference type="CTD" id="20321998"/>
<proteinExistence type="predicted"/>
<dbReference type="KEGG" id="ovi:T265_07819"/>
<organism evidence="1 2">
    <name type="scientific">Opisthorchis viverrini</name>
    <name type="common">Southeast Asian liver fluke</name>
    <dbReference type="NCBI Taxonomy" id="6198"/>
    <lineage>
        <taxon>Eukaryota</taxon>
        <taxon>Metazoa</taxon>
        <taxon>Spiralia</taxon>
        <taxon>Lophotrochozoa</taxon>
        <taxon>Platyhelminthes</taxon>
        <taxon>Trematoda</taxon>
        <taxon>Digenea</taxon>
        <taxon>Opisthorchiida</taxon>
        <taxon>Opisthorchiata</taxon>
        <taxon>Opisthorchiidae</taxon>
        <taxon>Opisthorchis</taxon>
    </lineage>
</organism>
<evidence type="ECO:0000313" key="2">
    <source>
        <dbReference type="Proteomes" id="UP000054324"/>
    </source>
</evidence>
<keyword evidence="2" id="KW-1185">Reference proteome</keyword>
<name>A0A074ZFX3_OPIVI</name>
<dbReference type="Proteomes" id="UP000054324">
    <property type="component" value="Unassembled WGS sequence"/>
</dbReference>
<dbReference type="RefSeq" id="XP_009171712.1">
    <property type="nucleotide sequence ID" value="XM_009173448.1"/>
</dbReference>